<name>A0A1I0FHF5_THASX</name>
<dbReference type="Pfam" id="PF19313">
    <property type="entry name" value="DUF5916"/>
    <property type="match status" value="1"/>
</dbReference>
<evidence type="ECO:0000256" key="1">
    <source>
        <dbReference type="SAM" id="SignalP"/>
    </source>
</evidence>
<dbReference type="GO" id="GO:0016052">
    <property type="term" value="P:carbohydrate catabolic process"/>
    <property type="evidence" value="ECO:0007669"/>
    <property type="project" value="InterPro"/>
</dbReference>
<feature type="domain" description="DUF5916" evidence="3">
    <location>
        <begin position="265"/>
        <end position="341"/>
    </location>
</feature>
<protein>
    <submittedName>
        <fullName evidence="4">Carbohydrate family 9 binding domain-like</fullName>
    </submittedName>
</protein>
<dbReference type="OrthoDB" id="9786766at2"/>
<evidence type="ECO:0000259" key="3">
    <source>
        <dbReference type="Pfam" id="PF19313"/>
    </source>
</evidence>
<feature type="signal peptide" evidence="1">
    <location>
        <begin position="1"/>
        <end position="22"/>
    </location>
</feature>
<keyword evidence="1" id="KW-0732">Signal</keyword>
<dbReference type="GO" id="GO:0030246">
    <property type="term" value="F:carbohydrate binding"/>
    <property type="evidence" value="ECO:0007669"/>
    <property type="project" value="InterPro"/>
</dbReference>
<dbReference type="InterPro" id="IPR010502">
    <property type="entry name" value="Carb-bd_dom_fam9"/>
</dbReference>
<dbReference type="EMBL" id="FOHK01000009">
    <property type="protein sequence ID" value="SET57663.1"/>
    <property type="molecule type" value="Genomic_DNA"/>
</dbReference>
<feature type="chain" id="PRO_5011789674" evidence="1">
    <location>
        <begin position="23"/>
        <end position="789"/>
    </location>
</feature>
<dbReference type="AlphaFoldDB" id="A0A1I0FHF5"/>
<reference evidence="4 5" key="1">
    <citation type="submission" date="2016-10" db="EMBL/GenBank/DDBJ databases">
        <authorList>
            <person name="de Groot N.N."/>
        </authorList>
    </citation>
    <scope>NUCLEOTIDE SEQUENCE [LARGE SCALE GENOMIC DNA]</scope>
    <source>
        <strain evidence="4 5">DSM 19706</strain>
    </source>
</reference>
<dbReference type="Gene3D" id="2.60.40.1190">
    <property type="match status" value="1"/>
</dbReference>
<dbReference type="STRING" id="349064.SAMN05660429_02138"/>
<evidence type="ECO:0000259" key="2">
    <source>
        <dbReference type="Pfam" id="PF06452"/>
    </source>
</evidence>
<dbReference type="CDD" id="cd09618">
    <property type="entry name" value="CBM9_like_2"/>
    <property type="match status" value="1"/>
</dbReference>
<sequence>MSFKQTIISAFAALSLTSVAFASTQSPSPIEIPRISGQITIDAKLDEPQWQNATRVKMNNITRPYDNIPSPVDTEALLMEDGGIFYIAFIAQDPDPSQIRAFLRDRDRSWGDDLVGLKIDSFNDQRTAYRFMVNPLGAQIDGIESEVTKKESDSWDGIWQSAGQINEQGYIVEMALPLRILNFNEDIDVQTWGIELLRMYPREEQLRLSNIHLSRDNNCEICQLATATGFSGAKQGSNLTITPALVVGRTQTLETQDDGTTDWITDDRTEPSLDVRWGITPDILLNATLNPDFSTVETDQARLNINNTFALRFEEKRPFFLDNQDYFDSNYNLVYTRNINAPNYGAKLTGRKEDHSFGLFMTDDKSTNILIPGNRSSSIAEIEGESKAAALRYRYNLNPNITLGWVSTARSAEDYQNQVHAFDARFRLNTNNVFKFQTLYSQTLYPEDLFKQFCNDDSENGCEQPPTEPCTYAECDYNERVLRTQKDDTFSGNAFTAGYYYNDSDWHYRMTYRQNDSDFRADLGFISQVDYAKVEIGGDRKWYAQPGQWWTKLKVYSNWDKTENDAGEFIEEEIEFGVHLDAKYRSHVILGFETKDKVGSRIDASSLAIDDNTDVFDITRYRIRGGIKPLIGLNFNADLSFGDTIDYASNRAGDSTNFTPSIGWNVNRHLELKIKQIYSDLRADGADVFTARLTDLRTTFQFSVQSFVRFSFIYNNTDRNPYNYIYVNPADISAKTRDVSTELLYGYKINPQTVVYLGYSDHHDTELAFADLEQDQRNVFAKFSYAWVK</sequence>
<dbReference type="InterPro" id="IPR045670">
    <property type="entry name" value="DUF5916"/>
</dbReference>
<proteinExistence type="predicted"/>
<evidence type="ECO:0000313" key="4">
    <source>
        <dbReference type="EMBL" id="SET57663.1"/>
    </source>
</evidence>
<dbReference type="GO" id="GO:0004553">
    <property type="term" value="F:hydrolase activity, hydrolyzing O-glycosyl compounds"/>
    <property type="evidence" value="ECO:0007669"/>
    <property type="project" value="InterPro"/>
</dbReference>
<evidence type="ECO:0000313" key="5">
    <source>
        <dbReference type="Proteomes" id="UP000199308"/>
    </source>
</evidence>
<organism evidence="4 5">
    <name type="scientific">Thalassotalea agarivorans</name>
    <name type="common">Thalassomonas agarivorans</name>
    <dbReference type="NCBI Taxonomy" id="349064"/>
    <lineage>
        <taxon>Bacteria</taxon>
        <taxon>Pseudomonadati</taxon>
        <taxon>Pseudomonadota</taxon>
        <taxon>Gammaproteobacteria</taxon>
        <taxon>Alteromonadales</taxon>
        <taxon>Colwelliaceae</taxon>
        <taxon>Thalassotalea</taxon>
    </lineage>
</organism>
<dbReference type="Proteomes" id="UP000199308">
    <property type="component" value="Unassembled WGS sequence"/>
</dbReference>
<feature type="domain" description="Carbohydrate-binding" evidence="2">
    <location>
        <begin position="41"/>
        <end position="184"/>
    </location>
</feature>
<keyword evidence="5" id="KW-1185">Reference proteome</keyword>
<dbReference type="Pfam" id="PF06452">
    <property type="entry name" value="CBM9_1"/>
    <property type="match status" value="1"/>
</dbReference>
<dbReference type="SUPFAM" id="SSF49344">
    <property type="entry name" value="CBD9-like"/>
    <property type="match status" value="1"/>
</dbReference>
<dbReference type="RefSeq" id="WP_093330047.1">
    <property type="nucleotide sequence ID" value="NZ_AP027363.1"/>
</dbReference>
<gene>
    <name evidence="4" type="ORF">SAMN05660429_02138</name>
</gene>
<accession>A0A1I0FHF5</accession>